<dbReference type="InterPro" id="IPR008270">
    <property type="entry name" value="Glyco_hydro_25_AS"/>
</dbReference>
<dbReference type="CDD" id="cd06414">
    <property type="entry name" value="GH25_LytC-like"/>
    <property type="match status" value="1"/>
</dbReference>
<dbReference type="GO" id="GO:0003796">
    <property type="term" value="F:lysozyme activity"/>
    <property type="evidence" value="ECO:0007669"/>
    <property type="project" value="UniProtKB-EC"/>
</dbReference>
<dbReference type="PANTHER" id="PTHR34135:SF2">
    <property type="entry name" value="LYSOZYME"/>
    <property type="match status" value="1"/>
</dbReference>
<dbReference type="PANTHER" id="PTHR34135">
    <property type="entry name" value="LYSOZYME"/>
    <property type="match status" value="1"/>
</dbReference>
<dbReference type="RefSeq" id="WP_052812401.1">
    <property type="nucleotide sequence ID" value="NZ_BJOA01000308.1"/>
</dbReference>
<dbReference type="Pfam" id="PF01183">
    <property type="entry name" value="Glyco_hydro_25"/>
    <property type="match status" value="1"/>
</dbReference>
<gene>
    <name evidence="5" type="ORF">SAMN04487909_14948</name>
</gene>
<keyword evidence="3 4" id="KW-0326">Glycosidase</keyword>
<keyword evidence="2 4" id="KW-0378">Hydrolase</keyword>
<dbReference type="InterPro" id="IPR018077">
    <property type="entry name" value="Glyco_hydro_fam25_subgr"/>
</dbReference>
<dbReference type="SMART" id="SM00641">
    <property type="entry name" value="Glyco_25"/>
    <property type="match status" value="1"/>
</dbReference>
<comment type="similarity">
    <text evidence="1 4">Belongs to the glycosyl hydrolase 25 family.</text>
</comment>
<evidence type="ECO:0000313" key="6">
    <source>
        <dbReference type="Proteomes" id="UP000182836"/>
    </source>
</evidence>
<evidence type="ECO:0000313" key="5">
    <source>
        <dbReference type="EMBL" id="SDK33589.1"/>
    </source>
</evidence>
<evidence type="ECO:0000256" key="3">
    <source>
        <dbReference type="ARBA" id="ARBA00023295"/>
    </source>
</evidence>
<dbReference type="EC" id="3.2.1.17" evidence="4"/>
<evidence type="ECO:0000256" key="4">
    <source>
        <dbReference type="RuleBase" id="RU361176"/>
    </source>
</evidence>
<protein>
    <recommendedName>
        <fullName evidence="4">Lysozyme</fullName>
        <ecNumber evidence="4">3.2.1.17</ecNumber>
    </recommendedName>
</protein>
<dbReference type="Gene3D" id="3.20.20.80">
    <property type="entry name" value="Glycosidases"/>
    <property type="match status" value="1"/>
</dbReference>
<dbReference type="InterPro" id="IPR002053">
    <property type="entry name" value="Glyco_hydro_25"/>
</dbReference>
<dbReference type="GeneID" id="42304930"/>
<dbReference type="GO" id="GO:0016998">
    <property type="term" value="P:cell wall macromolecule catabolic process"/>
    <property type="evidence" value="ECO:0007669"/>
    <property type="project" value="InterPro"/>
</dbReference>
<accession>A0A1G9B1Y3</accession>
<evidence type="ECO:0000256" key="1">
    <source>
        <dbReference type="ARBA" id="ARBA00010646"/>
    </source>
</evidence>
<name>A0A1G9B1Y3_ANEMI</name>
<reference evidence="5 6" key="1">
    <citation type="submission" date="2016-10" db="EMBL/GenBank/DDBJ databases">
        <authorList>
            <person name="de Groot N.N."/>
        </authorList>
    </citation>
    <scope>NUCLEOTIDE SEQUENCE [LARGE SCALE GENOMIC DNA]</scope>
    <source>
        <strain evidence="5 6">DSM 2895</strain>
    </source>
</reference>
<sequence length="306" mass="33409">MTKIKGIDVSHWNGVIDWKKVAADGVKFVFLKASEGTSYVDKTFKTNATRASAVGIHVGAYHYAKFGSVAEAKAEAQHFLHTVSDVKLTYPLVLDLEENKKKASKAFLTDAAIAFLDAIEKAGYFAMIYAGKHFFETQLDEKRLKPYALWIARYNSFLGRDAGVWQYTETGRVSGISGNVDMNWSYVDYATLIAGKNVSKPPTAVGTVTESKEPTCRIVVNGAKLDAPGIIRNNLSYLPVRAMGNAAGVAVGFCNGKATLGKGTLKTTIVIGETGYAQSREIAEVLGYILEWKQATREVIFTKGKR</sequence>
<dbReference type="OrthoDB" id="9802228at2"/>
<dbReference type="SUPFAM" id="SSF51445">
    <property type="entry name" value="(Trans)glycosidases"/>
    <property type="match status" value="1"/>
</dbReference>
<dbReference type="GO" id="GO:0016052">
    <property type="term" value="P:carbohydrate catabolic process"/>
    <property type="evidence" value="ECO:0007669"/>
    <property type="project" value="TreeGrafter"/>
</dbReference>
<dbReference type="PROSITE" id="PS51904">
    <property type="entry name" value="GLYCOSYL_HYDROL_F25_2"/>
    <property type="match status" value="1"/>
</dbReference>
<dbReference type="PROSITE" id="PS00953">
    <property type="entry name" value="GLYCOSYL_HYDROL_F25_1"/>
    <property type="match status" value="1"/>
</dbReference>
<evidence type="ECO:0000256" key="2">
    <source>
        <dbReference type="ARBA" id="ARBA00022801"/>
    </source>
</evidence>
<dbReference type="AlphaFoldDB" id="A0A1G9B1Y3"/>
<dbReference type="GO" id="GO:0009253">
    <property type="term" value="P:peptidoglycan catabolic process"/>
    <property type="evidence" value="ECO:0007669"/>
    <property type="project" value="InterPro"/>
</dbReference>
<dbReference type="Proteomes" id="UP000182836">
    <property type="component" value="Unassembled WGS sequence"/>
</dbReference>
<organism evidence="5 6">
    <name type="scientific">Aneurinibacillus migulanus</name>
    <name type="common">Bacillus migulanus</name>
    <dbReference type="NCBI Taxonomy" id="47500"/>
    <lineage>
        <taxon>Bacteria</taxon>
        <taxon>Bacillati</taxon>
        <taxon>Bacillota</taxon>
        <taxon>Bacilli</taxon>
        <taxon>Bacillales</taxon>
        <taxon>Paenibacillaceae</taxon>
        <taxon>Aneurinibacillus group</taxon>
        <taxon>Aneurinibacillus</taxon>
    </lineage>
</organism>
<comment type="catalytic activity">
    <reaction evidence="4">
        <text>Hydrolysis of (1-&gt;4)-beta-linkages between N-acetylmuramic acid and N-acetyl-D-glucosamine residues in a peptidoglycan and between N-acetyl-D-glucosamine residues in chitodextrins.</text>
        <dbReference type="EC" id="3.2.1.17"/>
    </reaction>
</comment>
<proteinExistence type="inferred from homology"/>
<dbReference type="EMBL" id="FNED01000049">
    <property type="protein sequence ID" value="SDK33589.1"/>
    <property type="molecule type" value="Genomic_DNA"/>
</dbReference>
<dbReference type="InterPro" id="IPR017853">
    <property type="entry name" value="GH"/>
</dbReference>